<evidence type="ECO:0000313" key="9">
    <source>
        <dbReference type="EMBL" id="KEQ29839.1"/>
    </source>
</evidence>
<proteinExistence type="inferred from homology"/>
<dbReference type="Gene3D" id="3.90.1680.10">
    <property type="entry name" value="SOS response associated peptidase-like"/>
    <property type="match status" value="1"/>
</dbReference>
<reference evidence="9 10" key="1">
    <citation type="journal article" date="1992" name="Int. J. Syst. Bacteriol.">
        <title>Sphingobacterium antarcticus sp. nov. a Psychrotrophic Bacterium from the Soils of Schirmacher Oasis, Antarctica.</title>
        <authorList>
            <person name="Shivaji S."/>
            <person name="Ray M.K."/>
            <person name="Rao N.S."/>
            <person name="Saiserr L."/>
            <person name="Jagannadham M.V."/>
            <person name="Kumar G.S."/>
            <person name="Reddy G."/>
            <person name="Bhargava P.M."/>
        </authorList>
    </citation>
    <scope>NUCLEOTIDE SEQUENCE [LARGE SCALE GENOMIC DNA]</scope>
    <source>
        <strain evidence="9 10">4BY</strain>
    </source>
</reference>
<keyword evidence="2 8" id="KW-0645">Protease</keyword>
<keyword evidence="3" id="KW-0227">DNA damage</keyword>
<protein>
    <recommendedName>
        <fullName evidence="8">Abasic site processing protein</fullName>
        <ecNumber evidence="8">3.4.-.-</ecNumber>
    </recommendedName>
</protein>
<comment type="similarity">
    <text evidence="1 8">Belongs to the SOS response-associated peptidase family.</text>
</comment>
<dbReference type="AlphaFoldDB" id="A0A081PGL6"/>
<keyword evidence="7" id="KW-0456">Lyase</keyword>
<gene>
    <name evidence="9" type="ORF">N180_20610</name>
</gene>
<comment type="caution">
    <text evidence="9">The sequence shown here is derived from an EMBL/GenBank/DDBJ whole genome shotgun (WGS) entry which is preliminary data.</text>
</comment>
<dbReference type="InterPro" id="IPR003738">
    <property type="entry name" value="SRAP"/>
</dbReference>
<evidence type="ECO:0000256" key="4">
    <source>
        <dbReference type="ARBA" id="ARBA00022801"/>
    </source>
</evidence>
<keyword evidence="5" id="KW-0190">Covalent protein-DNA linkage</keyword>
<evidence type="ECO:0000256" key="7">
    <source>
        <dbReference type="ARBA" id="ARBA00023239"/>
    </source>
</evidence>
<dbReference type="GO" id="GO:0003697">
    <property type="term" value="F:single-stranded DNA binding"/>
    <property type="evidence" value="ECO:0007669"/>
    <property type="project" value="InterPro"/>
</dbReference>
<dbReference type="EC" id="3.4.-.-" evidence="8"/>
<name>A0A081PGL6_9SPHI</name>
<dbReference type="RefSeq" id="WP_037441114.1">
    <property type="nucleotide sequence ID" value="NZ_JNFF01000060.1"/>
</dbReference>
<dbReference type="Pfam" id="PF02586">
    <property type="entry name" value="SRAP"/>
    <property type="match status" value="1"/>
</dbReference>
<dbReference type="eggNOG" id="COG2135">
    <property type="taxonomic scope" value="Bacteria"/>
</dbReference>
<dbReference type="OrthoDB" id="9782620at2"/>
<dbReference type="InterPro" id="IPR036590">
    <property type="entry name" value="SRAP-like"/>
</dbReference>
<dbReference type="GO" id="GO:0008233">
    <property type="term" value="F:peptidase activity"/>
    <property type="evidence" value="ECO:0007669"/>
    <property type="project" value="UniProtKB-KW"/>
</dbReference>
<evidence type="ECO:0000313" key="10">
    <source>
        <dbReference type="Proteomes" id="UP000028007"/>
    </source>
</evidence>
<dbReference type="GO" id="GO:0106300">
    <property type="term" value="P:protein-DNA covalent cross-linking repair"/>
    <property type="evidence" value="ECO:0007669"/>
    <property type="project" value="InterPro"/>
</dbReference>
<evidence type="ECO:0000256" key="5">
    <source>
        <dbReference type="ARBA" id="ARBA00023124"/>
    </source>
</evidence>
<dbReference type="EMBL" id="JNFF01000060">
    <property type="protein sequence ID" value="KEQ29839.1"/>
    <property type="molecule type" value="Genomic_DNA"/>
</dbReference>
<dbReference type="PANTHER" id="PTHR13604:SF0">
    <property type="entry name" value="ABASIC SITE PROCESSING PROTEIN HMCES"/>
    <property type="match status" value="1"/>
</dbReference>
<evidence type="ECO:0000256" key="2">
    <source>
        <dbReference type="ARBA" id="ARBA00022670"/>
    </source>
</evidence>
<keyword evidence="6" id="KW-0238">DNA-binding</keyword>
<sequence>MCYNYSQELKAQDLEIEYNREMPSEYREQYQPYYNADGYAHPLMPVISSDQPNIIQLQEWGLIPIWAKSDDDAKVKRKGTLNAKAETLFELNSFKNIAPTRRCLILVSGIFEPHHFSDGDVRYYYITRKSKRSFAIGGIWNYWRSPQTGIVHRSFSMITTPPNPLLEAIHNNKPRMPFFVPDHQHNSWLSNDISITDIQSLMQPYEDVSDLRAWPISKSINYRKTNSNIPETLQRAELSHPVHIRENQHILDILNRYIA</sequence>
<dbReference type="PANTHER" id="PTHR13604">
    <property type="entry name" value="DC12-RELATED"/>
    <property type="match status" value="1"/>
</dbReference>
<evidence type="ECO:0000256" key="8">
    <source>
        <dbReference type="RuleBase" id="RU364100"/>
    </source>
</evidence>
<keyword evidence="4 8" id="KW-0378">Hydrolase</keyword>
<evidence type="ECO:0000256" key="6">
    <source>
        <dbReference type="ARBA" id="ARBA00023125"/>
    </source>
</evidence>
<evidence type="ECO:0000256" key="1">
    <source>
        <dbReference type="ARBA" id="ARBA00008136"/>
    </source>
</evidence>
<dbReference type="GO" id="GO:0016829">
    <property type="term" value="F:lyase activity"/>
    <property type="evidence" value="ECO:0007669"/>
    <property type="project" value="UniProtKB-KW"/>
</dbReference>
<organism evidence="9 10">
    <name type="scientific">Pedobacter antarcticus 4BY</name>
    <dbReference type="NCBI Taxonomy" id="1358423"/>
    <lineage>
        <taxon>Bacteria</taxon>
        <taxon>Pseudomonadati</taxon>
        <taxon>Bacteroidota</taxon>
        <taxon>Sphingobacteriia</taxon>
        <taxon>Sphingobacteriales</taxon>
        <taxon>Sphingobacteriaceae</taxon>
        <taxon>Pedobacter</taxon>
    </lineage>
</organism>
<dbReference type="Proteomes" id="UP000028007">
    <property type="component" value="Unassembled WGS sequence"/>
</dbReference>
<dbReference type="GO" id="GO:0006508">
    <property type="term" value="P:proteolysis"/>
    <property type="evidence" value="ECO:0007669"/>
    <property type="project" value="UniProtKB-KW"/>
</dbReference>
<keyword evidence="10" id="KW-1185">Reference proteome</keyword>
<accession>A0A081PGL6</accession>
<dbReference type="SUPFAM" id="SSF143081">
    <property type="entry name" value="BB1717-like"/>
    <property type="match status" value="1"/>
</dbReference>
<evidence type="ECO:0000256" key="3">
    <source>
        <dbReference type="ARBA" id="ARBA00022763"/>
    </source>
</evidence>